<keyword evidence="22" id="KW-1185">Reference proteome</keyword>
<keyword evidence="10" id="KW-0325">Glycoprotein</keyword>
<dbReference type="GO" id="GO:0045211">
    <property type="term" value="C:postsynaptic membrane"/>
    <property type="evidence" value="ECO:0007669"/>
    <property type="project" value="UniProtKB-SubCell"/>
</dbReference>
<feature type="transmembrane region" description="Helical" evidence="18">
    <location>
        <begin position="611"/>
        <end position="631"/>
    </location>
</feature>
<evidence type="ECO:0000256" key="3">
    <source>
        <dbReference type="ARBA" id="ARBA00022475"/>
    </source>
</evidence>
<keyword evidence="12" id="KW-1071">Ligand-gated ion channel</keyword>
<feature type="transmembrane region" description="Helical" evidence="18">
    <location>
        <begin position="837"/>
        <end position="861"/>
    </location>
</feature>
<evidence type="ECO:0000256" key="16">
    <source>
        <dbReference type="PIRSR" id="PIRSR601508-2"/>
    </source>
</evidence>
<evidence type="ECO:0000256" key="17">
    <source>
        <dbReference type="PIRSR" id="PIRSR601508-3"/>
    </source>
</evidence>
<evidence type="ECO:0000256" key="8">
    <source>
        <dbReference type="ARBA" id="ARBA00023136"/>
    </source>
</evidence>
<keyword evidence="8 18" id="KW-0472">Membrane</keyword>
<dbReference type="InterPro" id="IPR019594">
    <property type="entry name" value="Glu/Gly-bd"/>
</dbReference>
<dbReference type="PRINTS" id="PR00177">
    <property type="entry name" value="NMDARECEPTOR"/>
</dbReference>
<keyword evidence="11" id="KW-0628">Postsynaptic cell membrane</keyword>
<keyword evidence="7" id="KW-0406">Ion transport</keyword>
<dbReference type="SUPFAM" id="SSF53822">
    <property type="entry name" value="Periplasmic binding protein-like I"/>
    <property type="match status" value="1"/>
</dbReference>
<keyword evidence="6" id="KW-0770">Synapse</keyword>
<feature type="binding site" evidence="15">
    <location>
        <position position="746"/>
    </location>
    <ligand>
        <name>L-glutamate</name>
        <dbReference type="ChEBI" id="CHEBI:29985"/>
    </ligand>
</feature>
<dbReference type="Gene3D" id="1.10.287.70">
    <property type="match status" value="1"/>
</dbReference>
<feature type="site" description="Crucial to convey clamshell closure to channel opening" evidence="16">
    <location>
        <position position="674"/>
    </location>
</feature>
<dbReference type="PANTHER" id="PTHR18966">
    <property type="entry name" value="IONOTROPIC GLUTAMATE RECEPTOR"/>
    <property type="match status" value="1"/>
</dbReference>
<comment type="caution">
    <text evidence="21">The sequence shown here is derived from an EMBL/GenBank/DDBJ whole genome shotgun (WGS) entry which is preliminary data.</text>
</comment>
<dbReference type="InterPro" id="IPR001320">
    <property type="entry name" value="Iontro_rcpt_C"/>
</dbReference>
<comment type="subcellular location">
    <subcellularLocation>
        <location evidence="1">Cell membrane</location>
        <topology evidence="1">Multi-pass membrane protein</topology>
    </subcellularLocation>
    <subcellularLocation>
        <location evidence="14">Postsynaptic cell membrane</location>
    </subcellularLocation>
</comment>
<dbReference type="OrthoDB" id="5984008at2759"/>
<dbReference type="SMART" id="SM00918">
    <property type="entry name" value="Lig_chan-Glu_bd"/>
    <property type="match status" value="1"/>
</dbReference>
<dbReference type="Gene3D" id="3.40.50.2300">
    <property type="match status" value="2"/>
</dbReference>
<dbReference type="AlphaFoldDB" id="A0A9Q1H116"/>
<evidence type="ECO:0000256" key="2">
    <source>
        <dbReference type="ARBA" id="ARBA00022448"/>
    </source>
</evidence>
<dbReference type="SUPFAM" id="SSF53850">
    <property type="entry name" value="Periplasmic binding protein-like II"/>
    <property type="match status" value="1"/>
</dbReference>
<feature type="domain" description="Ionotropic glutamate receptor L-glutamate and glycine-binding" evidence="20">
    <location>
        <begin position="449"/>
        <end position="513"/>
    </location>
</feature>
<evidence type="ECO:0000256" key="10">
    <source>
        <dbReference type="ARBA" id="ARBA00023180"/>
    </source>
</evidence>
<organism evidence="21 22">
    <name type="scientific">Holothuria leucospilota</name>
    <name type="common">Black long sea cucumber</name>
    <name type="synonym">Mertensiothuria leucospilota</name>
    <dbReference type="NCBI Taxonomy" id="206669"/>
    <lineage>
        <taxon>Eukaryota</taxon>
        <taxon>Metazoa</taxon>
        <taxon>Echinodermata</taxon>
        <taxon>Eleutherozoa</taxon>
        <taxon>Echinozoa</taxon>
        <taxon>Holothuroidea</taxon>
        <taxon>Aspidochirotacea</taxon>
        <taxon>Aspidochirotida</taxon>
        <taxon>Holothuriidae</taxon>
        <taxon>Holothuria</taxon>
    </lineage>
</organism>
<keyword evidence="17" id="KW-1015">Disulfide bond</keyword>
<dbReference type="InterPro" id="IPR001828">
    <property type="entry name" value="ANF_lig-bd_rcpt"/>
</dbReference>
<evidence type="ECO:0000256" key="13">
    <source>
        <dbReference type="ARBA" id="ARBA00023303"/>
    </source>
</evidence>
<evidence type="ECO:0000256" key="14">
    <source>
        <dbReference type="ARBA" id="ARBA00034100"/>
    </source>
</evidence>
<evidence type="ECO:0000256" key="6">
    <source>
        <dbReference type="ARBA" id="ARBA00023018"/>
    </source>
</evidence>
<dbReference type="InterPro" id="IPR001508">
    <property type="entry name" value="Iono_Glu_rcpt_met"/>
</dbReference>
<feature type="domain" description="Ionotropic glutamate receptor C-terminal" evidence="19">
    <location>
        <begin position="439"/>
        <end position="810"/>
    </location>
</feature>
<keyword evidence="2" id="KW-0813">Transport</keyword>
<dbReference type="Pfam" id="PF01094">
    <property type="entry name" value="ANF_receptor"/>
    <property type="match status" value="1"/>
</dbReference>
<evidence type="ECO:0000256" key="12">
    <source>
        <dbReference type="ARBA" id="ARBA00023286"/>
    </source>
</evidence>
<feature type="transmembrane region" description="Helical" evidence="18">
    <location>
        <begin position="567"/>
        <end position="590"/>
    </location>
</feature>
<feature type="disulfide bond" evidence="17">
    <location>
        <begin position="759"/>
        <end position="814"/>
    </location>
</feature>
<keyword evidence="9 21" id="KW-0675">Receptor</keyword>
<dbReference type="InterPro" id="IPR028082">
    <property type="entry name" value="Peripla_BP_I"/>
</dbReference>
<protein>
    <submittedName>
        <fullName evidence="21">Glutamate receptor 3</fullName>
    </submittedName>
</protein>
<evidence type="ECO:0000259" key="20">
    <source>
        <dbReference type="SMART" id="SM00918"/>
    </source>
</evidence>
<dbReference type="EMBL" id="JAIZAY010000014">
    <property type="protein sequence ID" value="KAJ8029263.1"/>
    <property type="molecule type" value="Genomic_DNA"/>
</dbReference>
<evidence type="ECO:0000256" key="18">
    <source>
        <dbReference type="SAM" id="Phobius"/>
    </source>
</evidence>
<keyword evidence="4 18" id="KW-0812">Transmembrane</keyword>
<sequence length="904" mass="105570">MWKFSLIIACYCITAFFGGTYGTVIKVVSLYGKNTAEDDLYKQIMTDATTYINDAGGRGILNPNDQINVIHEKVLEDKVYEEQNLFKSVYQICNDLRSMEAMALIMPNDFCEECEAVGRAVGDAYSPVITLDQADGSGSFQMRPRLSDIDEMLTAVIDQFKWRTFIFLYEGKVALRLIESMMSKGLTYGWRITPIEVRVEEYEDQTQELLERKVKNILVYVSDETLLKKIVKVSFEQGVMSNGWHWMFGNLNPPITEAFLEQKYRHNMAFLTRFEMLSNELMYHSTIEEAIKRWPFRQRAAYDALVAVAWAMKAHFQDLGRYPDPVRVCGGDLRSSLEPYMRSVSFRGASGDVSFNRHGDRVNYTIIMYSGKDQSAETEAGFFVQDIRGWEQANNERWPGKRNKRMYIKPFRQSDVRYIKVLAVPEPPFFMQKNWESIRYKVDNDDNDDYYSNEGAERFSGMAWELLKKVKEVFEEEMGIEFEFEIELKSRGQYGSLDLSNNEWDGMVKDLVDGDADIAVGALVRNDYREAVVDFTKAWYEGDVKLLILHPSWTFEYPFSMVYPINIWAWFALFVIFIVVSLLVFMFGKVSPYEWRKRSERGEASEEDGEVFNFLNSFFYVLSTGFWQGYIRGPRSWSLRILSLFWFWIIICLVFMYVISLVAVMKFSKTAINIHDHHDLLHQDQFDFGMVRNSPAYDFYRYNVGKYREVFDRVLNSDEKLMEERIENAVYRIRRTWEGRYSLLGEEQVLKYAAERKPCRMYIAGKSLGNITISMATQAGSPLRDQLSYAIELLEERGELQKIREMKFSDELKCERETVWERQSKYSLTLHDLQGMYYLLFIGMSGSVIVFILEWLIYNIFVASSWKNRMPRQRTAAPKKDDFLGVGKSHVDDNVMNSASADWI</sequence>
<dbReference type="Proteomes" id="UP001152320">
    <property type="component" value="Chromosome 14"/>
</dbReference>
<dbReference type="Gene3D" id="3.40.190.10">
    <property type="entry name" value="Periplasmic binding protein-like II"/>
    <property type="match status" value="1"/>
</dbReference>
<proteinExistence type="predicted"/>
<evidence type="ECO:0000256" key="4">
    <source>
        <dbReference type="ARBA" id="ARBA00022692"/>
    </source>
</evidence>
<accession>A0A9Q1H116</accession>
<dbReference type="Pfam" id="PF00060">
    <property type="entry name" value="Lig_chan"/>
    <property type="match status" value="1"/>
</dbReference>
<evidence type="ECO:0000256" key="5">
    <source>
        <dbReference type="ARBA" id="ARBA00022989"/>
    </source>
</evidence>
<feature type="transmembrane region" description="Helical" evidence="18">
    <location>
        <begin position="643"/>
        <end position="664"/>
    </location>
</feature>
<evidence type="ECO:0000313" key="22">
    <source>
        <dbReference type="Proteomes" id="UP001152320"/>
    </source>
</evidence>
<feature type="site" description="Interaction with the cone snail toxin Con-ikot-ikot" evidence="16">
    <location>
        <position position="701"/>
    </location>
</feature>
<evidence type="ECO:0000256" key="9">
    <source>
        <dbReference type="ARBA" id="ARBA00023170"/>
    </source>
</evidence>
<keyword evidence="13" id="KW-0407">Ion channel</keyword>
<name>A0A9Q1H116_HOLLE</name>
<evidence type="ECO:0000313" key="21">
    <source>
        <dbReference type="EMBL" id="KAJ8029263.1"/>
    </source>
</evidence>
<dbReference type="SMART" id="SM00079">
    <property type="entry name" value="PBPe"/>
    <property type="match status" value="1"/>
</dbReference>
<evidence type="ECO:0000256" key="7">
    <source>
        <dbReference type="ARBA" id="ARBA00023065"/>
    </source>
</evidence>
<dbReference type="GO" id="GO:0038023">
    <property type="term" value="F:signaling receptor activity"/>
    <property type="evidence" value="ECO:0007669"/>
    <property type="project" value="InterPro"/>
</dbReference>
<dbReference type="GO" id="GO:0015276">
    <property type="term" value="F:ligand-gated monoatomic ion channel activity"/>
    <property type="evidence" value="ECO:0007669"/>
    <property type="project" value="InterPro"/>
</dbReference>
<evidence type="ECO:0000256" key="1">
    <source>
        <dbReference type="ARBA" id="ARBA00004651"/>
    </source>
</evidence>
<dbReference type="Pfam" id="PF10613">
    <property type="entry name" value="Lig_chan-Glu_bd"/>
    <property type="match status" value="1"/>
</dbReference>
<reference evidence="21" key="1">
    <citation type="submission" date="2021-10" db="EMBL/GenBank/DDBJ databases">
        <title>Tropical sea cucumber genome reveals ecological adaptation and Cuvierian tubules defense mechanism.</title>
        <authorList>
            <person name="Chen T."/>
        </authorList>
    </citation>
    <scope>NUCLEOTIDE SEQUENCE</scope>
    <source>
        <strain evidence="21">Nanhai2018</strain>
        <tissue evidence="21">Muscle</tissue>
    </source>
</reference>
<feature type="binding site" evidence="15">
    <location>
        <position position="529"/>
    </location>
    <ligand>
        <name>L-glutamate</name>
        <dbReference type="ChEBI" id="CHEBI:29985"/>
    </ligand>
</feature>
<evidence type="ECO:0000256" key="15">
    <source>
        <dbReference type="PIRSR" id="PIRSR601508-1"/>
    </source>
</evidence>
<gene>
    <name evidence="21" type="ORF">HOLleu_28616</name>
</gene>
<evidence type="ECO:0000256" key="11">
    <source>
        <dbReference type="ARBA" id="ARBA00023257"/>
    </source>
</evidence>
<dbReference type="InterPro" id="IPR015683">
    <property type="entry name" value="Ionotropic_Glu_rcpt"/>
</dbReference>
<keyword evidence="5 18" id="KW-1133">Transmembrane helix</keyword>
<keyword evidence="3" id="KW-1003">Cell membrane</keyword>
<evidence type="ECO:0000259" key="19">
    <source>
        <dbReference type="SMART" id="SM00079"/>
    </source>
</evidence>